<dbReference type="InterPro" id="IPR019734">
    <property type="entry name" value="TPR_rpt"/>
</dbReference>
<dbReference type="PROSITE" id="PS50005">
    <property type="entry name" value="TPR"/>
    <property type="match status" value="1"/>
</dbReference>
<evidence type="ECO:0008006" key="5">
    <source>
        <dbReference type="Google" id="ProtNLM"/>
    </source>
</evidence>
<gene>
    <name evidence="3" type="ORF">LGH70_01415</name>
</gene>
<organism evidence="3 4">
    <name type="scientific">Hymenobacter nitidus</name>
    <dbReference type="NCBI Taxonomy" id="2880929"/>
    <lineage>
        <taxon>Bacteria</taxon>
        <taxon>Pseudomonadati</taxon>
        <taxon>Bacteroidota</taxon>
        <taxon>Cytophagia</taxon>
        <taxon>Cytophagales</taxon>
        <taxon>Hymenobacteraceae</taxon>
        <taxon>Hymenobacter</taxon>
    </lineage>
</organism>
<sequence length="269" mass="30290">MRLAFRLLALLLLLAVPGFSQSQYYLYGNVAVLPRQINTVNLIHVNFDSSIRKGDTIEKGQRIGTTSLTPKVRSARYGLQILDSEAAYKKGDYATAAAVLEDAAQQEADNPFISYQLARALYKMDASKPRAYTLYQRLITQLDKAGETNDSTLNVDVWFAEAYWKLGTLYMDNAQWPEAILSISQGIIAAPKEDLANTPLQEEMLAYLTECFYHIGDRAMCQHYGQLTLKLFPQNQYVKPYLAQLRRTAPPQAQKKPARKASGGLQKKR</sequence>
<dbReference type="InterPro" id="IPR011990">
    <property type="entry name" value="TPR-like_helical_dom_sf"/>
</dbReference>
<evidence type="ECO:0000313" key="4">
    <source>
        <dbReference type="Proteomes" id="UP001165297"/>
    </source>
</evidence>
<proteinExistence type="predicted"/>
<reference evidence="3" key="1">
    <citation type="submission" date="2021-10" db="EMBL/GenBank/DDBJ databases">
        <authorList>
            <person name="Dean J.D."/>
            <person name="Kim M.K."/>
            <person name="Newey C.N."/>
            <person name="Stoker T.S."/>
            <person name="Thompson D.W."/>
            <person name="Grose J.H."/>
        </authorList>
    </citation>
    <scope>NUCLEOTIDE SEQUENCE</scope>
    <source>
        <strain evidence="3">BT635</strain>
    </source>
</reference>
<name>A0ABS8A8K4_9BACT</name>
<evidence type="ECO:0000313" key="3">
    <source>
        <dbReference type="EMBL" id="MCB2376221.1"/>
    </source>
</evidence>
<keyword evidence="4" id="KW-1185">Reference proteome</keyword>
<dbReference type="Proteomes" id="UP001165297">
    <property type="component" value="Unassembled WGS sequence"/>
</dbReference>
<evidence type="ECO:0000256" key="2">
    <source>
        <dbReference type="SAM" id="MobiDB-lite"/>
    </source>
</evidence>
<evidence type="ECO:0000256" key="1">
    <source>
        <dbReference type="PROSITE-ProRule" id="PRU00339"/>
    </source>
</evidence>
<keyword evidence="1" id="KW-0802">TPR repeat</keyword>
<dbReference type="SUPFAM" id="SSF48452">
    <property type="entry name" value="TPR-like"/>
    <property type="match status" value="1"/>
</dbReference>
<comment type="caution">
    <text evidence="3">The sequence shown here is derived from an EMBL/GenBank/DDBJ whole genome shotgun (WGS) entry which is preliminary data.</text>
</comment>
<protein>
    <recommendedName>
        <fullName evidence="5">Tetratricopeptide repeat protein</fullName>
    </recommendedName>
</protein>
<feature type="region of interest" description="Disordered" evidence="2">
    <location>
        <begin position="248"/>
        <end position="269"/>
    </location>
</feature>
<feature type="repeat" description="TPR" evidence="1">
    <location>
        <begin position="160"/>
        <end position="193"/>
    </location>
</feature>
<dbReference type="Gene3D" id="1.25.40.10">
    <property type="entry name" value="Tetratricopeptide repeat domain"/>
    <property type="match status" value="1"/>
</dbReference>
<dbReference type="EMBL" id="JAJADQ010000001">
    <property type="protein sequence ID" value="MCB2376221.1"/>
    <property type="molecule type" value="Genomic_DNA"/>
</dbReference>
<dbReference type="RefSeq" id="WP_226181944.1">
    <property type="nucleotide sequence ID" value="NZ_JAJADQ010000001.1"/>
</dbReference>
<accession>A0ABS8A8K4</accession>